<evidence type="ECO:0000256" key="1">
    <source>
        <dbReference type="SAM" id="Phobius"/>
    </source>
</evidence>
<keyword evidence="3" id="KW-1185">Reference proteome</keyword>
<name>A0A288TYA4_9CAUD</name>
<dbReference type="EMBL" id="KY549443">
    <property type="protein sequence ID" value="APZ82064.1"/>
    <property type="molecule type" value="Genomic_DNA"/>
</dbReference>
<protein>
    <submittedName>
        <fullName evidence="2">Uncharacterized protein</fullName>
    </submittedName>
</protein>
<feature type="transmembrane region" description="Helical" evidence="1">
    <location>
        <begin position="6"/>
        <end position="29"/>
    </location>
</feature>
<keyword evidence="1" id="KW-1133">Transmembrane helix</keyword>
<organism evidence="2 3">
    <name type="scientific">Enterococcus phage EFP01</name>
    <dbReference type="NCBI Taxonomy" id="1926594"/>
    <lineage>
        <taxon>Viruses</taxon>
        <taxon>Duplodnaviria</taxon>
        <taxon>Heunggongvirae</taxon>
        <taxon>Uroviricota</taxon>
        <taxon>Caudoviricetes</taxon>
        <taxon>Herelleviridae</taxon>
        <taxon>Brockvirinae</taxon>
        <taxon>Schiekvirus</taxon>
        <taxon>Schiekvirus EFP01</taxon>
    </lineage>
</organism>
<evidence type="ECO:0000313" key="3">
    <source>
        <dbReference type="Proteomes" id="UP000224269"/>
    </source>
</evidence>
<keyword evidence="1" id="KW-0812">Transmembrane</keyword>
<evidence type="ECO:0000313" key="2">
    <source>
        <dbReference type="EMBL" id="APZ82064.1"/>
    </source>
</evidence>
<keyword evidence="1" id="KW-0472">Membrane</keyword>
<sequence>MGFFIAKFFIALIILLLGGIAFSIGYYFVKKNKEEQPEEDEHVNVKNIKGKEHYTDDSYDKDDWCDF</sequence>
<dbReference type="Proteomes" id="UP000224269">
    <property type="component" value="Segment"/>
</dbReference>
<gene>
    <name evidence="2" type="ORF">EFP01_137</name>
</gene>
<reference evidence="3" key="1">
    <citation type="submission" date="2016-12" db="EMBL/GenBank/DDBJ databases">
        <authorList>
            <person name="Lee J.-H."/>
            <person name="Kim Y.-T."/>
            <person name="Kim J.-H."/>
            <person name="Ryu S.-R."/>
        </authorList>
    </citation>
    <scope>NUCLEOTIDE SEQUENCE [LARGE SCALE GENOMIC DNA]</scope>
</reference>
<proteinExistence type="predicted"/>
<accession>A0A288TYA4</accession>